<comment type="subcellular location">
    <subcellularLocation>
        <location evidence="1">Cell membrane</location>
        <topology evidence="1">Multi-pass membrane protein</topology>
    </subcellularLocation>
</comment>
<keyword evidence="10" id="KW-1185">Reference proteome</keyword>
<evidence type="ECO:0000256" key="8">
    <source>
        <dbReference type="SAM" id="Phobius"/>
    </source>
</evidence>
<organism evidence="9 10">
    <name type="scientific">Comamonas denitrificans</name>
    <dbReference type="NCBI Taxonomy" id="117506"/>
    <lineage>
        <taxon>Bacteria</taxon>
        <taxon>Pseudomonadati</taxon>
        <taxon>Pseudomonadota</taxon>
        <taxon>Betaproteobacteria</taxon>
        <taxon>Burkholderiales</taxon>
        <taxon>Comamonadaceae</taxon>
        <taxon>Comamonas</taxon>
    </lineage>
</organism>
<dbReference type="Proteomes" id="UP000664731">
    <property type="component" value="Unassembled WGS sequence"/>
</dbReference>
<reference evidence="9" key="1">
    <citation type="submission" date="2021-03" db="EMBL/GenBank/DDBJ databases">
        <title>Comamonas denitrificans.</title>
        <authorList>
            <person name="Finster K."/>
        </authorList>
    </citation>
    <scope>NUCLEOTIDE SEQUENCE</scope>
    <source>
        <strain evidence="9">MM2021_4</strain>
    </source>
</reference>
<feature type="transmembrane region" description="Helical" evidence="8">
    <location>
        <begin position="315"/>
        <end position="338"/>
    </location>
</feature>
<dbReference type="PANTHER" id="PTHR22926">
    <property type="entry name" value="PHOSPHO-N-ACETYLMURAMOYL-PENTAPEPTIDE-TRANSFERASE"/>
    <property type="match status" value="1"/>
</dbReference>
<evidence type="ECO:0000256" key="1">
    <source>
        <dbReference type="ARBA" id="ARBA00004651"/>
    </source>
</evidence>
<feature type="transmembrane region" description="Helical" evidence="8">
    <location>
        <begin position="266"/>
        <end position="284"/>
    </location>
</feature>
<evidence type="ECO:0000313" key="10">
    <source>
        <dbReference type="Proteomes" id="UP000664731"/>
    </source>
</evidence>
<evidence type="ECO:0000256" key="4">
    <source>
        <dbReference type="ARBA" id="ARBA00022692"/>
    </source>
</evidence>
<dbReference type="GO" id="GO:0005886">
    <property type="term" value="C:plasma membrane"/>
    <property type="evidence" value="ECO:0007669"/>
    <property type="project" value="UniProtKB-SubCell"/>
</dbReference>
<name>A0A939GV89_9BURK</name>
<dbReference type="GO" id="GO:0046872">
    <property type="term" value="F:metal ion binding"/>
    <property type="evidence" value="ECO:0007669"/>
    <property type="project" value="UniProtKB-KW"/>
</dbReference>
<dbReference type="GO" id="GO:0071555">
    <property type="term" value="P:cell wall organization"/>
    <property type="evidence" value="ECO:0007669"/>
    <property type="project" value="TreeGrafter"/>
</dbReference>
<keyword evidence="7" id="KW-0460">Magnesium</keyword>
<protein>
    <submittedName>
        <fullName evidence="9">Glycosyltransferase family 4 protein</fullName>
    </submittedName>
</protein>
<keyword evidence="5 8" id="KW-1133">Transmembrane helix</keyword>
<evidence type="ECO:0000256" key="7">
    <source>
        <dbReference type="PIRSR" id="PIRSR600715-1"/>
    </source>
</evidence>
<evidence type="ECO:0000256" key="3">
    <source>
        <dbReference type="ARBA" id="ARBA00022679"/>
    </source>
</evidence>
<feature type="transmembrane region" description="Helical" evidence="8">
    <location>
        <begin position="209"/>
        <end position="228"/>
    </location>
</feature>
<evidence type="ECO:0000256" key="5">
    <source>
        <dbReference type="ARBA" id="ARBA00022989"/>
    </source>
</evidence>
<keyword evidence="7" id="KW-0479">Metal-binding</keyword>
<feature type="transmembrane region" description="Helical" evidence="8">
    <location>
        <begin position="344"/>
        <end position="366"/>
    </location>
</feature>
<feature type="transmembrane region" description="Helical" evidence="8">
    <location>
        <begin position="26"/>
        <end position="46"/>
    </location>
</feature>
<gene>
    <name evidence="9" type="ORF">J1777_07175</name>
</gene>
<feature type="transmembrane region" description="Helical" evidence="8">
    <location>
        <begin position="67"/>
        <end position="84"/>
    </location>
</feature>
<feature type="transmembrane region" description="Helical" evidence="8">
    <location>
        <begin position="96"/>
        <end position="115"/>
    </location>
</feature>
<feature type="transmembrane region" description="Helical" evidence="8">
    <location>
        <begin position="184"/>
        <end position="203"/>
    </location>
</feature>
<keyword evidence="3" id="KW-0808">Transferase</keyword>
<dbReference type="GO" id="GO:0009103">
    <property type="term" value="P:lipopolysaccharide biosynthetic process"/>
    <property type="evidence" value="ECO:0007669"/>
    <property type="project" value="TreeGrafter"/>
</dbReference>
<keyword evidence="4 8" id="KW-0812">Transmembrane</keyword>
<comment type="caution">
    <text evidence="9">The sequence shown here is derived from an EMBL/GenBank/DDBJ whole genome shotgun (WGS) entry which is preliminary data.</text>
</comment>
<dbReference type="PANTHER" id="PTHR22926:SF3">
    <property type="entry name" value="UNDECAPRENYL-PHOSPHATE ALPHA-N-ACETYLGLUCOSAMINYL 1-PHOSPHATE TRANSFERASE"/>
    <property type="match status" value="1"/>
</dbReference>
<dbReference type="GO" id="GO:0044038">
    <property type="term" value="P:cell wall macromolecule biosynthetic process"/>
    <property type="evidence" value="ECO:0007669"/>
    <property type="project" value="TreeGrafter"/>
</dbReference>
<keyword evidence="6 8" id="KW-0472">Membrane</keyword>
<feature type="transmembrane region" description="Helical" evidence="8">
    <location>
        <begin position="155"/>
        <end position="177"/>
    </location>
</feature>
<evidence type="ECO:0000256" key="6">
    <source>
        <dbReference type="ARBA" id="ARBA00023136"/>
    </source>
</evidence>
<dbReference type="CDD" id="cd06912">
    <property type="entry name" value="GT_MraY_like"/>
    <property type="match status" value="1"/>
</dbReference>
<dbReference type="AlphaFoldDB" id="A0A939GV89"/>
<feature type="transmembrane region" description="Helical" evidence="8">
    <location>
        <begin position="235"/>
        <end position="254"/>
    </location>
</feature>
<feature type="transmembrane region" description="Helical" evidence="8">
    <location>
        <begin position="127"/>
        <end position="149"/>
    </location>
</feature>
<dbReference type="Pfam" id="PF00953">
    <property type="entry name" value="Glycos_transf_4"/>
    <property type="match status" value="1"/>
</dbReference>
<comment type="cofactor">
    <cofactor evidence="7">
        <name>Mg(2+)</name>
        <dbReference type="ChEBI" id="CHEBI:18420"/>
    </cofactor>
</comment>
<sequence>MGESALFFISLFLANPSMLELFRYDALMAAAASLCTCILLVLTKSWHGSFSIDSTDGIQKFHTQPTPRIGGIAIAVGVLVGFAASSHDPAAAEKRAILSAILLAGMPAFIFGLLEDLTKRVSVRARLLATMASGILGWGITGVALTHVNVPGLDWLLGFTAISVLFTAFAVGGVANAINMIDGFNGLTAGVALIMLGAFGLIARQVGDIALAFSCLVMAASVAGFFVVNWPRGKIFLGDGGAYFLGFALAWIAVLLPERNASVSPWTSLLICAYPITEVGFSIYRRRFLREGYPATQPDAVHLHSLANRRWAKKLWPNASLTTQNGMTAPLLWLYALLPCSAAVFFYTSFLATLGALVVSFVFYLLMYHKLAFFRWLPRGKQD</sequence>
<evidence type="ECO:0000256" key="2">
    <source>
        <dbReference type="ARBA" id="ARBA00022475"/>
    </source>
</evidence>
<accession>A0A939GV89</accession>
<evidence type="ECO:0000313" key="9">
    <source>
        <dbReference type="EMBL" id="MBO1249612.1"/>
    </source>
</evidence>
<feature type="binding site" evidence="7">
    <location>
        <position position="239"/>
    </location>
    <ligand>
        <name>Mg(2+)</name>
        <dbReference type="ChEBI" id="CHEBI:18420"/>
    </ligand>
</feature>
<keyword evidence="2" id="KW-1003">Cell membrane</keyword>
<dbReference type="InterPro" id="IPR000715">
    <property type="entry name" value="Glycosyl_transferase_4"/>
</dbReference>
<feature type="binding site" evidence="7">
    <location>
        <position position="179"/>
    </location>
    <ligand>
        <name>Mg(2+)</name>
        <dbReference type="ChEBI" id="CHEBI:18420"/>
    </ligand>
</feature>
<dbReference type="GO" id="GO:0016780">
    <property type="term" value="F:phosphotransferase activity, for other substituted phosphate groups"/>
    <property type="evidence" value="ECO:0007669"/>
    <property type="project" value="InterPro"/>
</dbReference>
<dbReference type="EMBL" id="JAFNME010000012">
    <property type="protein sequence ID" value="MBO1249612.1"/>
    <property type="molecule type" value="Genomic_DNA"/>
</dbReference>
<proteinExistence type="predicted"/>